<dbReference type="InterPro" id="IPR012337">
    <property type="entry name" value="RNaseH-like_sf"/>
</dbReference>
<dbReference type="InterPro" id="IPR036397">
    <property type="entry name" value="RNaseH_sf"/>
</dbReference>
<dbReference type="InterPro" id="IPR032472">
    <property type="entry name" value="ArgoL2"/>
</dbReference>
<dbReference type="Pfam" id="PF16487">
    <property type="entry name" value="ArgoMid"/>
    <property type="match status" value="1"/>
</dbReference>
<gene>
    <name evidence="3" type="ORF">K457DRAFT_1779991</name>
</gene>
<dbReference type="Proteomes" id="UP000078512">
    <property type="component" value="Unassembled WGS sequence"/>
</dbReference>
<dbReference type="CDD" id="cd02846">
    <property type="entry name" value="PAZ_argonaute_like"/>
    <property type="match status" value="1"/>
</dbReference>
<evidence type="ECO:0000259" key="1">
    <source>
        <dbReference type="PROSITE" id="PS50821"/>
    </source>
</evidence>
<dbReference type="Gene3D" id="3.40.50.2300">
    <property type="match status" value="1"/>
</dbReference>
<dbReference type="Pfam" id="PF02170">
    <property type="entry name" value="PAZ"/>
    <property type="match status" value="1"/>
</dbReference>
<dbReference type="AlphaFoldDB" id="A0A197JID1"/>
<reference evidence="3 4" key="1">
    <citation type="submission" date="2016-05" db="EMBL/GenBank/DDBJ databases">
        <title>Genome sequencing reveals origins of a unique bacterial endosymbiosis in the earliest lineages of terrestrial Fungi.</title>
        <authorList>
            <consortium name="DOE Joint Genome Institute"/>
            <person name="Uehling J."/>
            <person name="Gryganskyi A."/>
            <person name="Hameed K."/>
            <person name="Tschaplinski T."/>
            <person name="Misztal P."/>
            <person name="Wu S."/>
            <person name="Desiro A."/>
            <person name="Vande Pol N."/>
            <person name="Du Z.-Y."/>
            <person name="Zienkiewicz A."/>
            <person name="Zienkiewicz K."/>
            <person name="Morin E."/>
            <person name="Tisserant E."/>
            <person name="Splivallo R."/>
            <person name="Hainaut M."/>
            <person name="Henrissat B."/>
            <person name="Ohm R."/>
            <person name="Kuo A."/>
            <person name="Yan J."/>
            <person name="Lipzen A."/>
            <person name="Nolan M."/>
            <person name="Labutti K."/>
            <person name="Barry K."/>
            <person name="Goldstein A."/>
            <person name="Labbe J."/>
            <person name="Schadt C."/>
            <person name="Tuskan G."/>
            <person name="Grigoriev I."/>
            <person name="Martin F."/>
            <person name="Vilgalys R."/>
            <person name="Bonito G."/>
        </authorList>
    </citation>
    <scope>NUCLEOTIDE SEQUENCE [LARGE SCALE GENOMIC DNA]</scope>
    <source>
        <strain evidence="3 4">AG-77</strain>
    </source>
</reference>
<dbReference type="PANTHER" id="PTHR22891">
    <property type="entry name" value="EUKARYOTIC TRANSLATION INITIATION FACTOR 2C"/>
    <property type="match status" value="1"/>
</dbReference>
<dbReference type="SMART" id="SM01163">
    <property type="entry name" value="DUF1785"/>
    <property type="match status" value="1"/>
</dbReference>
<protein>
    <submittedName>
        <fullName evidence="3">Piwi-domain-containing protein</fullName>
    </submittedName>
</protein>
<evidence type="ECO:0000313" key="3">
    <source>
        <dbReference type="EMBL" id="OAQ24738.1"/>
    </source>
</evidence>
<dbReference type="PROSITE" id="PS50822">
    <property type="entry name" value="PIWI"/>
    <property type="match status" value="1"/>
</dbReference>
<dbReference type="OrthoDB" id="10252740at2759"/>
<accession>A0A197JID1</accession>
<name>A0A197JID1_9FUNG</name>
<evidence type="ECO:0000313" key="4">
    <source>
        <dbReference type="Proteomes" id="UP000078512"/>
    </source>
</evidence>
<dbReference type="InterPro" id="IPR003100">
    <property type="entry name" value="PAZ_dom"/>
</dbReference>
<dbReference type="EMBL" id="KV442088">
    <property type="protein sequence ID" value="OAQ24738.1"/>
    <property type="molecule type" value="Genomic_DNA"/>
</dbReference>
<sequence>MATTITPATHVVNYVRRPALGTSGQAISIRSNFFEVTQLPNNMVHHYDVTITPDVPPPVNRKIFHQVTTSYGASHLKDARAVYDGRKNIFSARAFAFESHTFEVTLASDVAKIPNPARLPPKFKVKIRKVATINLEELHRFLNGKISLTNNCLTAITALDVLIRHQPAMLYATVGRSFYTPVGSQALSGPLDVWAGYYQSARPTLGMLMMINMDVSATAFFRPGPLIDMVAKIANVQRVDDLRRSSPPINLKAIERAIKGLRFTVNHRGNVKRSFKIFGLTATAAKDTKFMQQIRGTGEATGPETQVKTDVVTHFKKAHNITINFPMLPCVKVGQSIILPIELCSVLEGQRYLRKLDGVQTADMIKFTSQPPQARFNKIKEGLKILSYNDNEFLKDFGMKISNEMVQINARVLLAPTVCYHPQSQDANFVPRDGAWNLRGMKVSDGKTLKFWGVVVFDTERGCPKPLVNGFIQELIVSCADTGMNIPNKHPPIKYCNPHGNIDADLLSIYQQIGKEAFLQTNDKAKSLPQLLVYILPNTGVPLYANIKRVTDTFLGVASQCVQRNHIRMPKKQYCANVCLKINAKLGGTNQRLAKNMMPFMCEPTLILGGDVSHPQPGDTTRPSIAALVGSMDAHAARYAATVRVQTARTEMIADLRGMAVELLRSFYQTCGQKPKKIIFYRDGVSEGQFAEVLKSEVASLKAACASLEQGYNPKITFVVVQKRHHTRFFPVHTSHSERTGNCKPGTVVDQGIVHPFEFDFYLQSHAGILGTSRPAHYHVLLDENRFTSDALQDLTYKLCHLYARCTRVVSYAPPAYYAHIVAARARFHLPGWSDDNTSSEAPATAMSVYPSVKPNLANGMHFFFFSQD</sequence>
<dbReference type="Pfam" id="PF16488">
    <property type="entry name" value="ArgoL2"/>
    <property type="match status" value="1"/>
</dbReference>
<keyword evidence="4" id="KW-1185">Reference proteome</keyword>
<dbReference type="InterPro" id="IPR032473">
    <property type="entry name" value="Argonaute_Mid_dom"/>
</dbReference>
<organism evidence="3 4">
    <name type="scientific">Linnemannia elongata AG-77</name>
    <dbReference type="NCBI Taxonomy" id="1314771"/>
    <lineage>
        <taxon>Eukaryota</taxon>
        <taxon>Fungi</taxon>
        <taxon>Fungi incertae sedis</taxon>
        <taxon>Mucoromycota</taxon>
        <taxon>Mortierellomycotina</taxon>
        <taxon>Mortierellomycetes</taxon>
        <taxon>Mortierellales</taxon>
        <taxon>Mortierellaceae</taxon>
        <taxon>Linnemannia</taxon>
    </lineage>
</organism>
<dbReference type="InterPro" id="IPR045246">
    <property type="entry name" value="Piwi_ago-like"/>
</dbReference>
<dbReference type="SUPFAM" id="SSF101690">
    <property type="entry name" value="PAZ domain"/>
    <property type="match status" value="1"/>
</dbReference>
<dbReference type="InterPro" id="IPR003165">
    <property type="entry name" value="Piwi"/>
</dbReference>
<dbReference type="SUPFAM" id="SSF53098">
    <property type="entry name" value="Ribonuclease H-like"/>
    <property type="match status" value="1"/>
</dbReference>
<dbReference type="Pfam" id="PF08699">
    <property type="entry name" value="ArgoL1"/>
    <property type="match status" value="1"/>
</dbReference>
<dbReference type="GO" id="GO:0003723">
    <property type="term" value="F:RNA binding"/>
    <property type="evidence" value="ECO:0007669"/>
    <property type="project" value="InterPro"/>
</dbReference>
<dbReference type="Pfam" id="PF16486">
    <property type="entry name" value="ArgoN"/>
    <property type="match status" value="1"/>
</dbReference>
<evidence type="ECO:0000259" key="2">
    <source>
        <dbReference type="PROSITE" id="PS50822"/>
    </source>
</evidence>
<dbReference type="STRING" id="1314771.A0A197JID1"/>
<dbReference type="InterPro" id="IPR036085">
    <property type="entry name" value="PAZ_dom_sf"/>
</dbReference>
<feature type="domain" description="Piwi" evidence="2">
    <location>
        <begin position="531"/>
        <end position="831"/>
    </location>
</feature>
<dbReference type="Pfam" id="PF02171">
    <property type="entry name" value="Piwi"/>
    <property type="match status" value="1"/>
</dbReference>
<dbReference type="CDD" id="cd04657">
    <property type="entry name" value="Piwi_ago-like"/>
    <property type="match status" value="1"/>
</dbReference>
<dbReference type="SMART" id="SM00950">
    <property type="entry name" value="Piwi"/>
    <property type="match status" value="1"/>
</dbReference>
<dbReference type="Gene3D" id="3.30.420.10">
    <property type="entry name" value="Ribonuclease H-like superfamily/Ribonuclease H"/>
    <property type="match status" value="1"/>
</dbReference>
<dbReference type="PROSITE" id="PS50821">
    <property type="entry name" value="PAZ"/>
    <property type="match status" value="1"/>
</dbReference>
<proteinExistence type="predicted"/>
<dbReference type="Gene3D" id="2.170.260.10">
    <property type="entry name" value="paz domain"/>
    <property type="match status" value="1"/>
</dbReference>
<dbReference type="InterPro" id="IPR014811">
    <property type="entry name" value="ArgoL1"/>
</dbReference>
<feature type="domain" description="PAZ" evidence="1">
    <location>
        <begin position="225"/>
        <end position="348"/>
    </location>
</feature>
<dbReference type="InterPro" id="IPR032474">
    <property type="entry name" value="Argonaute_N"/>
</dbReference>